<dbReference type="GO" id="GO:0016020">
    <property type="term" value="C:membrane"/>
    <property type="evidence" value="ECO:0007669"/>
    <property type="project" value="UniProtKB-SubCell"/>
</dbReference>
<organism evidence="10 11">
    <name type="scientific">Thraustotheca clavata</name>
    <dbReference type="NCBI Taxonomy" id="74557"/>
    <lineage>
        <taxon>Eukaryota</taxon>
        <taxon>Sar</taxon>
        <taxon>Stramenopiles</taxon>
        <taxon>Oomycota</taxon>
        <taxon>Saprolegniomycetes</taxon>
        <taxon>Saprolegniales</taxon>
        <taxon>Achlyaceae</taxon>
        <taxon>Thraustotheca</taxon>
    </lineage>
</organism>
<feature type="transmembrane region" description="Helical" evidence="8">
    <location>
        <begin position="458"/>
        <end position="476"/>
    </location>
</feature>
<evidence type="ECO:0000313" key="10">
    <source>
        <dbReference type="EMBL" id="OQS03101.1"/>
    </source>
</evidence>
<feature type="transmembrane region" description="Helical" evidence="8">
    <location>
        <begin position="657"/>
        <end position="681"/>
    </location>
</feature>
<name>A0A1V9ZYT5_9STRA</name>
<dbReference type="STRING" id="74557.A0A1V9ZYT5"/>
<feature type="transmembrane region" description="Helical" evidence="8">
    <location>
        <begin position="687"/>
        <end position="706"/>
    </location>
</feature>
<feature type="transmembrane region" description="Helical" evidence="8">
    <location>
        <begin position="868"/>
        <end position="893"/>
    </location>
</feature>
<feature type="transmembrane region" description="Helical" evidence="8">
    <location>
        <begin position="121"/>
        <end position="147"/>
    </location>
</feature>
<feature type="domain" description="Palmitoyltransferase DHHC" evidence="9">
    <location>
        <begin position="89"/>
        <end position="201"/>
    </location>
</feature>
<protein>
    <submittedName>
        <fullName evidence="10">Transmembrane protein</fullName>
    </submittedName>
</protein>
<dbReference type="PANTHER" id="PTHR31585">
    <property type="entry name" value="FOLATE-BIOPTERIN TRANSPORTER 1, CHLOROPLASTIC"/>
    <property type="match status" value="1"/>
</dbReference>
<evidence type="ECO:0000256" key="7">
    <source>
        <dbReference type="SAM" id="MobiDB-lite"/>
    </source>
</evidence>
<feature type="region of interest" description="Disordered" evidence="7">
    <location>
        <begin position="225"/>
        <end position="269"/>
    </location>
</feature>
<feature type="transmembrane region" description="Helical" evidence="8">
    <location>
        <begin position="20"/>
        <end position="37"/>
    </location>
</feature>
<keyword evidence="11" id="KW-1185">Reference proteome</keyword>
<evidence type="ECO:0000256" key="5">
    <source>
        <dbReference type="ARBA" id="ARBA00022989"/>
    </source>
</evidence>
<dbReference type="EMBL" id="JNBS01000997">
    <property type="protein sequence ID" value="OQS03101.1"/>
    <property type="molecule type" value="Genomic_DNA"/>
</dbReference>
<feature type="transmembrane region" description="Helical" evidence="8">
    <location>
        <begin position="782"/>
        <end position="806"/>
    </location>
</feature>
<dbReference type="InterPro" id="IPR001594">
    <property type="entry name" value="Palmitoyltrfase_DHHC"/>
</dbReference>
<proteinExistence type="inferred from homology"/>
<dbReference type="SUPFAM" id="SSF103473">
    <property type="entry name" value="MFS general substrate transporter"/>
    <property type="match status" value="1"/>
</dbReference>
<dbReference type="InterPro" id="IPR036259">
    <property type="entry name" value="MFS_trans_sf"/>
</dbReference>
<dbReference type="AlphaFoldDB" id="A0A1V9ZYT5"/>
<evidence type="ECO:0000259" key="9">
    <source>
        <dbReference type="Pfam" id="PF01529"/>
    </source>
</evidence>
<keyword evidence="4 8" id="KW-0812">Transmembrane</keyword>
<feature type="transmembrane region" description="Helical" evidence="8">
    <location>
        <begin position="43"/>
        <end position="66"/>
    </location>
</feature>
<evidence type="ECO:0000256" key="2">
    <source>
        <dbReference type="ARBA" id="ARBA00007015"/>
    </source>
</evidence>
<dbReference type="GO" id="GO:0016409">
    <property type="term" value="F:palmitoyltransferase activity"/>
    <property type="evidence" value="ECO:0007669"/>
    <property type="project" value="InterPro"/>
</dbReference>
<feature type="region of interest" description="Disordered" evidence="7">
    <location>
        <begin position="289"/>
        <end position="320"/>
    </location>
</feature>
<feature type="transmembrane region" description="Helical" evidence="8">
    <location>
        <begin position="563"/>
        <end position="585"/>
    </location>
</feature>
<gene>
    <name evidence="10" type="ORF">THRCLA_04589</name>
</gene>
<dbReference type="OrthoDB" id="124048at2759"/>
<dbReference type="PANTHER" id="PTHR31585:SF5">
    <property type="entry name" value="RNA-BINDING S4 DOMAIN-CONTAINING PROTEIN"/>
    <property type="match status" value="1"/>
</dbReference>
<accession>A0A1V9ZYT5</accession>
<evidence type="ECO:0000256" key="1">
    <source>
        <dbReference type="ARBA" id="ARBA00004141"/>
    </source>
</evidence>
<feature type="transmembrane region" description="Helical" evidence="8">
    <location>
        <begin position="420"/>
        <end position="438"/>
    </location>
</feature>
<feature type="transmembrane region" description="Helical" evidence="8">
    <location>
        <begin position="826"/>
        <end position="848"/>
    </location>
</feature>
<evidence type="ECO:0000256" key="6">
    <source>
        <dbReference type="ARBA" id="ARBA00023136"/>
    </source>
</evidence>
<evidence type="ECO:0000256" key="8">
    <source>
        <dbReference type="SAM" id="Phobius"/>
    </source>
</evidence>
<comment type="similarity">
    <text evidence="2">Belongs to the major facilitator superfamily. Folate-biopterin transporter (TC 2.A.71) family.</text>
</comment>
<dbReference type="PROSITE" id="PS50216">
    <property type="entry name" value="DHHC"/>
    <property type="match status" value="1"/>
</dbReference>
<keyword evidence="5 8" id="KW-1133">Transmembrane helix</keyword>
<comment type="subcellular location">
    <subcellularLocation>
        <location evidence="1">Membrane</location>
        <topology evidence="1">Multi-pass membrane protein</topology>
    </subcellularLocation>
</comment>
<keyword evidence="6 8" id="KW-0472">Membrane</keyword>
<feature type="transmembrane region" description="Helical" evidence="8">
    <location>
        <begin position="718"/>
        <end position="738"/>
    </location>
</feature>
<dbReference type="Gene3D" id="1.20.1250.20">
    <property type="entry name" value="MFS general substrate transporter like domains"/>
    <property type="match status" value="1"/>
</dbReference>
<dbReference type="Pfam" id="PF01529">
    <property type="entry name" value="DHHC"/>
    <property type="match status" value="1"/>
</dbReference>
<feature type="transmembrane region" description="Helical" evidence="8">
    <location>
        <begin position="483"/>
        <end position="501"/>
    </location>
</feature>
<feature type="transmembrane region" description="Helical" evidence="8">
    <location>
        <begin position="597"/>
        <end position="622"/>
    </location>
</feature>
<dbReference type="InterPro" id="IPR039309">
    <property type="entry name" value="BT1"/>
</dbReference>
<feature type="transmembrane region" description="Helical" evidence="8">
    <location>
        <begin position="521"/>
        <end position="542"/>
    </location>
</feature>
<evidence type="ECO:0000256" key="4">
    <source>
        <dbReference type="ARBA" id="ARBA00022692"/>
    </source>
</evidence>
<evidence type="ECO:0000256" key="3">
    <source>
        <dbReference type="ARBA" id="ARBA00022448"/>
    </source>
</evidence>
<feature type="transmembrane region" description="Helical" evidence="8">
    <location>
        <begin position="167"/>
        <end position="193"/>
    </location>
</feature>
<keyword evidence="3" id="KW-0813">Transport</keyword>
<sequence>MRHNVRLNGLQRPYSKDQMFSWFLQPTLIAAFIAIAGCCLEVSLALCVILPYVCMSLVFFCCWYLCETRNPALTPSPKKLCIPVPFKPVRYCSACAKNSPGLDHHCTWLNTCIGDSNYEPFYILILTGTLKCIYQAIIGAVLATTWLDHIITLHPTANNNVLLAILWIHNIICLILGAAYGALTAFHTYLLYLGMGTYDFILKYGTNNCCIRMLKCQCLSPTKKQQRSQVQEKTPKSPPTPNSRGEKRTSKTFNSSLTPPLQAGPSKQDIVENRPGWFKKFTKESSPKEICPSALRSPKVVAQDAGNEPHTRPSRANSKSHDPVFVQDVALTPTPMDAQDEQTSIPCALHPVGNLYFVNGHAMQRRSSHELIDRRSFVSSCPSDDLNRSIYLAPLEDGALRPGGVPSYTTPAMLALLSQYIGIGLLYGAIPNLLYPYFTSYFHLRGHQFNSAKTLVNLGWSLKVFVGILSDCVPILGYRRKSYMLIGWTLTLAFMIVLATMDMGPPYDPSAEDNEAVLDKGGLVAILFGLATISYVIADVPADALVVQVAQQEPMATRGRMQSLIYMLRTLAAAVAAALVGFGLNSKNFAGNYSWDIGINTIFIIFAIFPCCFMIPITIIFIEDNMPEDDSNIATLSAYFSHCWILVQKRVTWQVMIFNFLFNFLNSGITSTAAPYVMLVWAKVENVNNQLTTIVGNLLFASALAIMGRYGTMWSWHWVIIITTIAANVIDAIVQYATIYNVLRNQWFYVGVPLTENLPYAMQFIVSSFLIVELADIGNEGVLYGLMTTVSNLPSVFGPVVANAIFGSFQVDEESIRSDTSYVRNQVAYTYLIYYGTTVLACFCVPLLPNQKPALHQLQQRDRAHYPIVGGTVVFACFAILIYSIAASLLSMFNSTSCLVIAGGKGCSTHPLK</sequence>
<reference evidence="10 11" key="1">
    <citation type="journal article" date="2014" name="Genome Biol. Evol.">
        <title>The secreted proteins of Achlya hypogyna and Thraustotheca clavata identify the ancestral oomycete secretome and reveal gene acquisitions by horizontal gene transfer.</title>
        <authorList>
            <person name="Misner I."/>
            <person name="Blouin N."/>
            <person name="Leonard G."/>
            <person name="Richards T.A."/>
            <person name="Lane C.E."/>
        </authorList>
    </citation>
    <scope>NUCLEOTIDE SEQUENCE [LARGE SCALE GENOMIC DNA]</scope>
    <source>
        <strain evidence="10 11">ATCC 34112</strain>
    </source>
</reference>
<dbReference type="Pfam" id="PF03092">
    <property type="entry name" value="BT1"/>
    <property type="match status" value="1"/>
</dbReference>
<evidence type="ECO:0000313" key="11">
    <source>
        <dbReference type="Proteomes" id="UP000243217"/>
    </source>
</evidence>
<dbReference type="Proteomes" id="UP000243217">
    <property type="component" value="Unassembled WGS sequence"/>
</dbReference>
<comment type="caution">
    <text evidence="10">The sequence shown here is derived from an EMBL/GenBank/DDBJ whole genome shotgun (WGS) entry which is preliminary data.</text>
</comment>